<gene>
    <name evidence="2" type="ORF">JKJ07_21880</name>
</gene>
<name>A0ABS1VQR9_9ACTN</name>
<evidence type="ECO:0000313" key="2">
    <source>
        <dbReference type="EMBL" id="MBL7256953.1"/>
    </source>
</evidence>
<keyword evidence="1" id="KW-0812">Transmembrane</keyword>
<feature type="transmembrane region" description="Helical" evidence="1">
    <location>
        <begin position="29"/>
        <end position="58"/>
    </location>
</feature>
<comment type="caution">
    <text evidence="2">The sequence shown here is derived from an EMBL/GenBank/DDBJ whole genome shotgun (WGS) entry which is preliminary data.</text>
</comment>
<keyword evidence="1" id="KW-0472">Membrane</keyword>
<evidence type="ECO:0008006" key="4">
    <source>
        <dbReference type="Google" id="ProtNLM"/>
    </source>
</evidence>
<feature type="transmembrane region" description="Helical" evidence="1">
    <location>
        <begin position="79"/>
        <end position="101"/>
    </location>
</feature>
<proteinExistence type="predicted"/>
<reference evidence="2 3" key="1">
    <citation type="submission" date="2021-01" db="EMBL/GenBank/DDBJ databases">
        <title>Actinoplanes sp. nov. LDG1-01 isolated from lichen.</title>
        <authorList>
            <person name="Saeng-In P."/>
            <person name="Phongsopitanun W."/>
            <person name="Kanchanasin P."/>
            <person name="Yuki M."/>
            <person name="Kudo T."/>
            <person name="Ohkuma M."/>
            <person name="Tanasupawat S."/>
        </authorList>
    </citation>
    <scope>NUCLEOTIDE SEQUENCE [LARGE SCALE GENOMIC DNA]</scope>
    <source>
        <strain evidence="2 3">LDG1-01</strain>
    </source>
</reference>
<sequence length="116" mass="12130">MTTPPPPYYGPPGGDPVGQPQGQQNTFGLVGMIVGIISIPLACCAWIGMIVGIVGGVFSYLGLQKANQGLASNRSQAKAGLICSIVGVVLGLVVLILSIWANTFDWQTWIDQNSTN</sequence>
<dbReference type="RefSeq" id="WP_202993588.1">
    <property type="nucleotide sequence ID" value="NZ_JAENHO010000006.1"/>
</dbReference>
<evidence type="ECO:0000313" key="3">
    <source>
        <dbReference type="Proteomes" id="UP000598996"/>
    </source>
</evidence>
<evidence type="ECO:0000256" key="1">
    <source>
        <dbReference type="SAM" id="Phobius"/>
    </source>
</evidence>
<protein>
    <recommendedName>
        <fullName evidence="4">DUF4190 domain-containing protein</fullName>
    </recommendedName>
</protein>
<dbReference type="Proteomes" id="UP000598996">
    <property type="component" value="Unassembled WGS sequence"/>
</dbReference>
<organism evidence="2 3">
    <name type="scientific">Paractinoplanes lichenicola</name>
    <dbReference type="NCBI Taxonomy" id="2802976"/>
    <lineage>
        <taxon>Bacteria</taxon>
        <taxon>Bacillati</taxon>
        <taxon>Actinomycetota</taxon>
        <taxon>Actinomycetes</taxon>
        <taxon>Micromonosporales</taxon>
        <taxon>Micromonosporaceae</taxon>
        <taxon>Paractinoplanes</taxon>
    </lineage>
</organism>
<keyword evidence="3" id="KW-1185">Reference proteome</keyword>
<accession>A0ABS1VQR9</accession>
<keyword evidence="1" id="KW-1133">Transmembrane helix</keyword>
<dbReference type="EMBL" id="JAENHO010000006">
    <property type="protein sequence ID" value="MBL7256953.1"/>
    <property type="molecule type" value="Genomic_DNA"/>
</dbReference>